<evidence type="ECO:0000259" key="2">
    <source>
        <dbReference type="Pfam" id="PF03435"/>
    </source>
</evidence>
<dbReference type="Gene3D" id="3.40.50.720">
    <property type="entry name" value="NAD(P)-binding Rossmann-like Domain"/>
    <property type="match status" value="1"/>
</dbReference>
<organism evidence="3 4">
    <name type="scientific">Hydrocarboniphaga daqingensis</name>
    <dbReference type="NCBI Taxonomy" id="490188"/>
    <lineage>
        <taxon>Bacteria</taxon>
        <taxon>Pseudomonadati</taxon>
        <taxon>Pseudomonadota</taxon>
        <taxon>Gammaproteobacteria</taxon>
        <taxon>Nevskiales</taxon>
        <taxon>Nevskiaceae</taxon>
        <taxon>Hydrocarboniphaga</taxon>
    </lineage>
</organism>
<dbReference type="PANTHER" id="PTHR12286">
    <property type="entry name" value="SACCHAROPINE DEHYDROGENASE-LIKE OXIDOREDUCTASE"/>
    <property type="match status" value="1"/>
</dbReference>
<keyword evidence="4" id="KW-1185">Reference proteome</keyword>
<evidence type="ECO:0000313" key="4">
    <source>
        <dbReference type="Proteomes" id="UP000199758"/>
    </source>
</evidence>
<evidence type="ECO:0000313" key="3">
    <source>
        <dbReference type="EMBL" id="SHH23778.1"/>
    </source>
</evidence>
<keyword evidence="1" id="KW-0812">Transmembrane</keyword>
<dbReference type="RefSeq" id="WP_245793300.1">
    <property type="nucleotide sequence ID" value="NZ_FQWZ01000007.1"/>
</dbReference>
<dbReference type="SUPFAM" id="SSF51735">
    <property type="entry name" value="NAD(P)-binding Rossmann-fold domains"/>
    <property type="match status" value="1"/>
</dbReference>
<dbReference type="STRING" id="490188.SAMN04488068_3018"/>
<sequence>MPTRTKPPYDIVLFGASGFTGKLVAEYLARHPGKKLSWAIAGRNLRKLERLRDHLSRIDPRLDHLALIEADSQDAASLQRMVQSTRVIISTVGPYLTHGEPLVAACAEAGTDYVDLTGEPEFVDRMWLRYDDRARASGAHIVNCCGFDSIPHDLGAYFTVRQLPEGVPIKLEGYVRAAGKLSGGTLSSAVTALSRWREQQAVRKERRRREGQPVDRRIGSTHPRLRFDRHVHTWVAPLPTIDSQVVLRSAATDDRYGSEFRYGHYLQLKNLPMMAAVGASLAGITVAAQIGVVRNRILALSSKGVGPTPAEREAGWFSVRFVGTGGGKTVYTEVRGGDPGYGETAKMLAESALCMAFDRLPKRPGVQTPAHVFGNALIKRLVASGMQFRVLDSLGSSSRS</sequence>
<dbReference type="AlphaFoldDB" id="A0A1M5RC84"/>
<proteinExistence type="predicted"/>
<protein>
    <submittedName>
        <fullName evidence="3">Uncharacterized conserved protein</fullName>
    </submittedName>
</protein>
<feature type="transmembrane region" description="Helical" evidence="1">
    <location>
        <begin position="271"/>
        <end position="293"/>
    </location>
</feature>
<dbReference type="InterPro" id="IPR051276">
    <property type="entry name" value="Saccharopine_DH-like_oxidrdct"/>
</dbReference>
<evidence type="ECO:0000256" key="1">
    <source>
        <dbReference type="SAM" id="Phobius"/>
    </source>
</evidence>
<gene>
    <name evidence="3" type="ORF">SAMN04488068_3018</name>
</gene>
<accession>A0A1M5RC84</accession>
<keyword evidence="1" id="KW-0472">Membrane</keyword>
<dbReference type="Pfam" id="PF03435">
    <property type="entry name" value="Sacchrp_dh_NADP"/>
    <property type="match status" value="1"/>
</dbReference>
<dbReference type="EMBL" id="FQWZ01000007">
    <property type="protein sequence ID" value="SHH23778.1"/>
    <property type="molecule type" value="Genomic_DNA"/>
</dbReference>
<keyword evidence="1" id="KW-1133">Transmembrane helix</keyword>
<feature type="domain" description="Saccharopine dehydrogenase NADP binding" evidence="2">
    <location>
        <begin position="11"/>
        <end position="141"/>
    </location>
</feature>
<reference evidence="3 4" key="1">
    <citation type="submission" date="2016-11" db="EMBL/GenBank/DDBJ databases">
        <authorList>
            <person name="Jaros S."/>
            <person name="Januszkiewicz K."/>
            <person name="Wedrychowicz H."/>
        </authorList>
    </citation>
    <scope>NUCLEOTIDE SEQUENCE [LARGE SCALE GENOMIC DNA]</scope>
    <source>
        <strain evidence="3 4">CGMCC 1.7049</strain>
    </source>
</reference>
<dbReference type="GO" id="GO:0009247">
    <property type="term" value="P:glycolipid biosynthetic process"/>
    <property type="evidence" value="ECO:0007669"/>
    <property type="project" value="TreeGrafter"/>
</dbReference>
<name>A0A1M5RC84_9GAMM</name>
<dbReference type="InterPro" id="IPR005097">
    <property type="entry name" value="Sacchrp_dh_NADP-bd"/>
</dbReference>
<dbReference type="PANTHER" id="PTHR12286:SF5">
    <property type="entry name" value="SACCHAROPINE DEHYDROGENASE-LIKE OXIDOREDUCTASE"/>
    <property type="match status" value="1"/>
</dbReference>
<dbReference type="GO" id="GO:0005886">
    <property type="term" value="C:plasma membrane"/>
    <property type="evidence" value="ECO:0007669"/>
    <property type="project" value="TreeGrafter"/>
</dbReference>
<dbReference type="InterPro" id="IPR036291">
    <property type="entry name" value="NAD(P)-bd_dom_sf"/>
</dbReference>
<dbReference type="Proteomes" id="UP000199758">
    <property type="component" value="Unassembled WGS sequence"/>
</dbReference>